<gene>
    <name evidence="8" type="ORF">Afil01_24330</name>
</gene>
<dbReference type="Proteomes" id="UP001165079">
    <property type="component" value="Unassembled WGS sequence"/>
</dbReference>
<evidence type="ECO:0000259" key="6">
    <source>
        <dbReference type="Pfam" id="PF00326"/>
    </source>
</evidence>
<evidence type="ECO:0000256" key="1">
    <source>
        <dbReference type="ARBA" id="ARBA00005228"/>
    </source>
</evidence>
<dbReference type="Gene3D" id="3.40.50.1820">
    <property type="entry name" value="alpha/beta hydrolase"/>
    <property type="match status" value="1"/>
</dbReference>
<dbReference type="AlphaFoldDB" id="A0A9W6SKX6"/>
<dbReference type="InterPro" id="IPR023302">
    <property type="entry name" value="Pept_S9A_N"/>
</dbReference>
<dbReference type="SUPFAM" id="SSF50993">
    <property type="entry name" value="Peptidase/esterase 'gauge' domain"/>
    <property type="match status" value="1"/>
</dbReference>
<feature type="domain" description="Peptidase S9 prolyl oligopeptidase catalytic" evidence="6">
    <location>
        <begin position="479"/>
        <end position="688"/>
    </location>
</feature>
<evidence type="ECO:0000313" key="8">
    <source>
        <dbReference type="EMBL" id="GLZ77626.1"/>
    </source>
</evidence>
<protein>
    <submittedName>
        <fullName evidence="8">Protease</fullName>
    </submittedName>
</protein>
<comment type="caution">
    <text evidence="8">The sequence shown here is derived from an EMBL/GenBank/DDBJ whole genome shotgun (WGS) entry which is preliminary data.</text>
</comment>
<dbReference type="PANTHER" id="PTHR11757">
    <property type="entry name" value="PROTEASE FAMILY S9A OLIGOPEPTIDASE"/>
    <property type="match status" value="1"/>
</dbReference>
<proteinExistence type="inferred from homology"/>
<keyword evidence="9" id="KW-1185">Reference proteome</keyword>
<comment type="similarity">
    <text evidence="1">Belongs to the peptidase S9A family.</text>
</comment>
<dbReference type="PANTHER" id="PTHR11757:SF19">
    <property type="entry name" value="PROLYL ENDOPEPTIDASE-LIKE"/>
    <property type="match status" value="1"/>
</dbReference>
<dbReference type="SUPFAM" id="SSF53474">
    <property type="entry name" value="alpha/beta-Hydrolases"/>
    <property type="match status" value="1"/>
</dbReference>
<reference evidence="8" key="1">
    <citation type="submission" date="2023-03" db="EMBL/GenBank/DDBJ databases">
        <title>Actinorhabdospora filicis NBRC 111898.</title>
        <authorList>
            <person name="Ichikawa N."/>
            <person name="Sato H."/>
            <person name="Tonouchi N."/>
        </authorList>
    </citation>
    <scope>NUCLEOTIDE SEQUENCE</scope>
    <source>
        <strain evidence="8">NBRC 111898</strain>
    </source>
</reference>
<accession>A0A9W6SKX6</accession>
<dbReference type="InterPro" id="IPR001375">
    <property type="entry name" value="Peptidase_S9_cat"/>
</dbReference>
<dbReference type="GO" id="GO:0004252">
    <property type="term" value="F:serine-type endopeptidase activity"/>
    <property type="evidence" value="ECO:0007669"/>
    <property type="project" value="InterPro"/>
</dbReference>
<dbReference type="Pfam" id="PF00326">
    <property type="entry name" value="Peptidase_S9"/>
    <property type="match status" value="1"/>
</dbReference>
<dbReference type="EMBL" id="BSTX01000001">
    <property type="protein sequence ID" value="GLZ77626.1"/>
    <property type="molecule type" value="Genomic_DNA"/>
</dbReference>
<feature type="domain" description="Peptidase S9A N-terminal" evidence="7">
    <location>
        <begin position="7"/>
        <end position="412"/>
    </location>
</feature>
<organism evidence="8 9">
    <name type="scientific">Actinorhabdospora filicis</name>
    <dbReference type="NCBI Taxonomy" id="1785913"/>
    <lineage>
        <taxon>Bacteria</taxon>
        <taxon>Bacillati</taxon>
        <taxon>Actinomycetota</taxon>
        <taxon>Actinomycetes</taxon>
        <taxon>Micromonosporales</taxon>
        <taxon>Micromonosporaceae</taxon>
        <taxon>Actinorhabdospora</taxon>
    </lineage>
</organism>
<dbReference type="InterPro" id="IPR051543">
    <property type="entry name" value="Serine_Peptidase_S9A"/>
</dbReference>
<dbReference type="Gene3D" id="2.130.10.120">
    <property type="entry name" value="Prolyl oligopeptidase, N-terminal domain"/>
    <property type="match status" value="1"/>
</dbReference>
<sequence length="691" mass="77068">MSELQAPRAAKRPSPRTHHGDTVDDPYAWLRDGDDPEVLAFLKANNAYTEQRTGHLGELRDTIFGEIKSRTKETDLTVPSRKGEWWYYTRTEEGKQYGIHCRLAADGDTPPDLGEGGPLPGEQVLLDENELAEGHEFFSLGAFTTTPDGHLLAYSIDLTGAERFTLRVKDLRTGEHLADEIPDVFYGAAWAGSSLFYTIVDESWRPHQVFRHELGGAEDTLVYQEDDERFWVGVDLSRSEKYLFIEAHSKITSEIRYLAAEDPTGEFAILGAGRRHGIEVSVDHQGDRFLLLHNDGAENFTLGWTPVTDTNQFHTILEHRADTRILDAEAFASHVVVSYRRDGLTGLAVLDFDGTTYGEPVELAFHEPIYTVYTGSNPSYETRQVRLTYASLTTPDSVYDYDLASRELLLRKRKQVLGGFAPADYEQRREWAVAEDGTRVPISLMYRKGLEPDGTAPCLIYGYGSYETSIDPYFAVPRLSLVDRGMVFAIAHIRGGGEMGRHWYDDGKMLHKRNTFTDFVACAEHLVKAGWSAPDKLVARGGSAGGLLMGAVANLAPHRFAGVVADVPFVDALNTILDPSLPLTVIEWEEWGNPLENADVYQYMKSYSPYENVTAVDYPAILAVTSLHDTRVLFHEPAKWIARLREVATGGPFLLKTEMEAGHGGRSGRYDSWKEQAFALAWILDTAGATG</sequence>
<dbReference type="PRINTS" id="PR00862">
    <property type="entry name" value="PROLIGOPTASE"/>
</dbReference>
<evidence type="ECO:0000313" key="9">
    <source>
        <dbReference type="Proteomes" id="UP001165079"/>
    </source>
</evidence>
<dbReference type="InterPro" id="IPR029058">
    <property type="entry name" value="AB_hydrolase_fold"/>
</dbReference>
<keyword evidence="3" id="KW-0378">Hydrolase</keyword>
<keyword evidence="2 8" id="KW-0645">Protease</keyword>
<evidence type="ECO:0000256" key="4">
    <source>
        <dbReference type="ARBA" id="ARBA00022825"/>
    </source>
</evidence>
<name>A0A9W6SKX6_9ACTN</name>
<dbReference type="GO" id="GO:0006508">
    <property type="term" value="P:proteolysis"/>
    <property type="evidence" value="ECO:0007669"/>
    <property type="project" value="UniProtKB-KW"/>
</dbReference>
<keyword evidence="4" id="KW-0720">Serine protease</keyword>
<evidence type="ECO:0000259" key="7">
    <source>
        <dbReference type="Pfam" id="PF02897"/>
    </source>
</evidence>
<evidence type="ECO:0000256" key="5">
    <source>
        <dbReference type="SAM" id="MobiDB-lite"/>
    </source>
</evidence>
<evidence type="ECO:0000256" key="3">
    <source>
        <dbReference type="ARBA" id="ARBA00022801"/>
    </source>
</evidence>
<dbReference type="RefSeq" id="WP_285662725.1">
    <property type="nucleotide sequence ID" value="NZ_BSTX01000001.1"/>
</dbReference>
<evidence type="ECO:0000256" key="2">
    <source>
        <dbReference type="ARBA" id="ARBA00022670"/>
    </source>
</evidence>
<dbReference type="InterPro" id="IPR002470">
    <property type="entry name" value="Peptidase_S9A"/>
</dbReference>
<feature type="region of interest" description="Disordered" evidence="5">
    <location>
        <begin position="1"/>
        <end position="29"/>
    </location>
</feature>
<dbReference type="Pfam" id="PF02897">
    <property type="entry name" value="Peptidase_S9_N"/>
    <property type="match status" value="1"/>
</dbReference>